<accession>A0A2M6YTJ7</accession>
<sequence length="213" mass="24850">MDKLKLFILTESRKKTLPLLVSWKEKFYLAGGTGLALQIGHRDSVDFDFFSNNSFDPNIKIKELLKHFDQKSFSVTQIEKNTLSILLNSEIKISFMTYDYPLVKPLISSEYLNIASIPDIACMKLSTIMQRSALKDYVDLYEIMKIYNLEQLLSFSKKKYPTIDLAVILKSLSYLDDIVDEPLIYKDEKSKPSLDVLKKFFQNEVRRYFDKII</sequence>
<gene>
    <name evidence="1" type="ORF">COT02_03945</name>
</gene>
<dbReference type="InterPro" id="IPR014942">
    <property type="entry name" value="AbiEii"/>
</dbReference>
<dbReference type="EMBL" id="PEWY01000116">
    <property type="protein sequence ID" value="PIU36838.1"/>
    <property type="molecule type" value="Genomic_DNA"/>
</dbReference>
<comment type="caution">
    <text evidence="1">The sequence shown here is derived from an EMBL/GenBank/DDBJ whole genome shotgun (WGS) entry which is preliminary data.</text>
</comment>
<protein>
    <recommendedName>
        <fullName evidence="3">Nucleotidyl transferase AbiEii/AbiGii toxin family protein</fullName>
    </recommendedName>
</protein>
<proteinExistence type="predicted"/>
<evidence type="ECO:0000313" key="2">
    <source>
        <dbReference type="Proteomes" id="UP000230184"/>
    </source>
</evidence>
<dbReference type="Pfam" id="PF08843">
    <property type="entry name" value="AbiEii"/>
    <property type="match status" value="1"/>
</dbReference>
<reference evidence="2" key="1">
    <citation type="submission" date="2017-09" db="EMBL/GenBank/DDBJ databases">
        <title>Depth-based differentiation of microbial function through sediment-hosted aquifers and enrichment of novel symbionts in the deep terrestrial subsurface.</title>
        <authorList>
            <person name="Probst A.J."/>
            <person name="Ladd B."/>
            <person name="Jarett J.K."/>
            <person name="Geller-Mcgrath D.E."/>
            <person name="Sieber C.M.K."/>
            <person name="Emerson J.B."/>
            <person name="Anantharaman K."/>
            <person name="Thomas B.C."/>
            <person name="Malmstrom R."/>
            <person name="Stieglmeier M."/>
            <person name="Klingl A."/>
            <person name="Woyke T."/>
            <person name="Ryan C.M."/>
            <person name="Banfield J.F."/>
        </authorList>
    </citation>
    <scope>NUCLEOTIDE SEQUENCE [LARGE SCALE GENOMIC DNA]</scope>
</reference>
<dbReference type="Proteomes" id="UP000230184">
    <property type="component" value="Unassembled WGS sequence"/>
</dbReference>
<dbReference type="AlphaFoldDB" id="A0A2M6YTJ7"/>
<evidence type="ECO:0008006" key="3">
    <source>
        <dbReference type="Google" id="ProtNLM"/>
    </source>
</evidence>
<evidence type="ECO:0000313" key="1">
    <source>
        <dbReference type="EMBL" id="PIU36838.1"/>
    </source>
</evidence>
<name>A0A2M6YTJ7_9BACT</name>
<organism evidence="1 2">
    <name type="scientific">Candidatus Roizmanbacteria bacterium CG07_land_8_20_14_0_80_34_15</name>
    <dbReference type="NCBI Taxonomy" id="1974849"/>
    <lineage>
        <taxon>Bacteria</taxon>
        <taxon>Candidatus Roizmaniibacteriota</taxon>
    </lineage>
</organism>